<organism evidence="1 2">
    <name type="scientific">Aureimonas endophytica</name>
    <dbReference type="NCBI Taxonomy" id="2027858"/>
    <lineage>
        <taxon>Bacteria</taxon>
        <taxon>Pseudomonadati</taxon>
        <taxon>Pseudomonadota</taxon>
        <taxon>Alphaproteobacteria</taxon>
        <taxon>Hyphomicrobiales</taxon>
        <taxon>Aurantimonadaceae</taxon>
        <taxon>Aureimonas</taxon>
    </lineage>
</organism>
<dbReference type="EMBL" id="BMIQ01000002">
    <property type="protein sequence ID" value="GGE00400.1"/>
    <property type="molecule type" value="Genomic_DNA"/>
</dbReference>
<evidence type="ECO:0000313" key="2">
    <source>
        <dbReference type="Proteomes" id="UP000644699"/>
    </source>
</evidence>
<comment type="caution">
    <text evidence="1">The sequence shown here is derived from an EMBL/GenBank/DDBJ whole genome shotgun (WGS) entry which is preliminary data.</text>
</comment>
<reference evidence="1" key="1">
    <citation type="journal article" date="2014" name="Int. J. Syst. Evol. Microbiol.">
        <title>Complete genome sequence of Corynebacterium casei LMG S-19264T (=DSM 44701T), isolated from a smear-ripened cheese.</title>
        <authorList>
            <consortium name="US DOE Joint Genome Institute (JGI-PGF)"/>
            <person name="Walter F."/>
            <person name="Albersmeier A."/>
            <person name="Kalinowski J."/>
            <person name="Ruckert C."/>
        </authorList>
    </citation>
    <scope>NUCLEOTIDE SEQUENCE</scope>
    <source>
        <strain evidence="1">CGMCC 1.15367</strain>
    </source>
</reference>
<dbReference type="AlphaFoldDB" id="A0A916ZJ06"/>
<gene>
    <name evidence="1" type="ORF">GCM10011390_19000</name>
</gene>
<reference evidence="1" key="2">
    <citation type="submission" date="2020-09" db="EMBL/GenBank/DDBJ databases">
        <authorList>
            <person name="Sun Q."/>
            <person name="Zhou Y."/>
        </authorList>
    </citation>
    <scope>NUCLEOTIDE SEQUENCE</scope>
    <source>
        <strain evidence="1">CGMCC 1.15367</strain>
    </source>
</reference>
<accession>A0A916ZJ06</accession>
<proteinExistence type="predicted"/>
<evidence type="ECO:0000313" key="1">
    <source>
        <dbReference type="EMBL" id="GGE00400.1"/>
    </source>
</evidence>
<keyword evidence="2" id="KW-1185">Reference proteome</keyword>
<protein>
    <submittedName>
        <fullName evidence="1">Uncharacterized protein</fullName>
    </submittedName>
</protein>
<name>A0A916ZJ06_9HYPH</name>
<dbReference type="Proteomes" id="UP000644699">
    <property type="component" value="Unassembled WGS sequence"/>
</dbReference>
<sequence>MLSGLMEVPMTNAAILEQIGNALYGGRWKSDLAGDLSLSARMLRLYASGSHPVPDAVVDRARDLARTRAETLLALAGDAAPVAASAAVGRPAGVPLDGDAYLALAKRLGSQRPSGMSAGEWAARNASTHHVRSRDTGSDLQLRGVGTFDLQIWGDVGRIEAINLRVEADRLALADYTLIEPA</sequence>